<sequence>MAMTPKKRTRKEVVTEKWSVSMNAIRVHSFPALLKGIIEDKTNKSIVWGHNGHSFVVVCSGVDLESSEEGYVPRQHDGMEACRSLSLSMKRAFARGNKLLL</sequence>
<evidence type="ECO:0000313" key="2">
    <source>
        <dbReference type="EMBL" id="CAE2267006.1"/>
    </source>
</evidence>
<dbReference type="EMBL" id="HBKQ01042831">
    <property type="protein sequence ID" value="CAE2267005.1"/>
    <property type="molecule type" value="Transcribed_RNA"/>
</dbReference>
<name>A0A6U6I3L8_9STRA</name>
<reference evidence="1" key="1">
    <citation type="submission" date="2021-01" db="EMBL/GenBank/DDBJ databases">
        <authorList>
            <person name="Corre E."/>
            <person name="Pelletier E."/>
            <person name="Niang G."/>
            <person name="Scheremetjew M."/>
            <person name="Finn R."/>
            <person name="Kale V."/>
            <person name="Holt S."/>
            <person name="Cochrane G."/>
            <person name="Meng A."/>
            <person name="Brown T."/>
            <person name="Cohen L."/>
        </authorList>
    </citation>
    <scope>NUCLEOTIDE SEQUENCE</scope>
    <source>
        <strain evidence="1">Isolate 1302-5</strain>
    </source>
</reference>
<accession>A0A6U6I3L8</accession>
<proteinExistence type="predicted"/>
<evidence type="ECO:0000313" key="1">
    <source>
        <dbReference type="EMBL" id="CAE2267005.1"/>
    </source>
</evidence>
<dbReference type="EMBL" id="HBKQ01042832">
    <property type="protein sequence ID" value="CAE2267006.1"/>
    <property type="molecule type" value="Transcribed_RNA"/>
</dbReference>
<protein>
    <submittedName>
        <fullName evidence="1">Uncharacterized protein</fullName>
    </submittedName>
</protein>
<gene>
    <name evidence="1" type="ORF">OAUR00152_LOCUS29490</name>
    <name evidence="2" type="ORF">OAUR00152_LOCUS29491</name>
</gene>
<organism evidence="1">
    <name type="scientific">Odontella aurita</name>
    <dbReference type="NCBI Taxonomy" id="265563"/>
    <lineage>
        <taxon>Eukaryota</taxon>
        <taxon>Sar</taxon>
        <taxon>Stramenopiles</taxon>
        <taxon>Ochrophyta</taxon>
        <taxon>Bacillariophyta</taxon>
        <taxon>Mediophyceae</taxon>
        <taxon>Biddulphiophycidae</taxon>
        <taxon>Eupodiscales</taxon>
        <taxon>Odontellaceae</taxon>
        <taxon>Odontella</taxon>
    </lineage>
</organism>
<dbReference type="AlphaFoldDB" id="A0A6U6I3L8"/>